<feature type="transmembrane region" description="Helical" evidence="7">
    <location>
        <begin position="165"/>
        <end position="184"/>
    </location>
</feature>
<accession>A0A0R1VA31</accession>
<evidence type="ECO:0000256" key="5">
    <source>
        <dbReference type="ARBA" id="ARBA00022989"/>
    </source>
</evidence>
<dbReference type="Pfam" id="PF07690">
    <property type="entry name" value="MFS_1"/>
    <property type="match status" value="1"/>
</dbReference>
<dbReference type="PATRIC" id="fig|1423749.3.peg.955"/>
<gene>
    <name evidence="9" type="ORF">FC60_GL000946</name>
</gene>
<dbReference type="GO" id="GO:0005886">
    <property type="term" value="C:plasma membrane"/>
    <property type="evidence" value="ECO:0007669"/>
    <property type="project" value="UniProtKB-SubCell"/>
</dbReference>
<feature type="transmembrane region" description="Helical" evidence="7">
    <location>
        <begin position="395"/>
        <end position="416"/>
    </location>
</feature>
<dbReference type="SUPFAM" id="SSF103473">
    <property type="entry name" value="MFS general substrate transporter"/>
    <property type="match status" value="1"/>
</dbReference>
<dbReference type="Gene3D" id="1.20.1720.10">
    <property type="entry name" value="Multidrug resistance protein D"/>
    <property type="match status" value="1"/>
</dbReference>
<feature type="transmembrane region" description="Helical" evidence="7">
    <location>
        <begin position="352"/>
        <end position="369"/>
    </location>
</feature>
<name>A0A0R1VA31_9LACO</name>
<feature type="transmembrane region" description="Helical" evidence="7">
    <location>
        <begin position="293"/>
        <end position="315"/>
    </location>
</feature>
<dbReference type="PRINTS" id="PR01036">
    <property type="entry name" value="TCRTETB"/>
</dbReference>
<feature type="transmembrane region" description="Helical" evidence="7">
    <location>
        <begin position="262"/>
        <end position="287"/>
    </location>
</feature>
<dbReference type="PROSITE" id="PS50850">
    <property type="entry name" value="MFS"/>
    <property type="match status" value="1"/>
</dbReference>
<dbReference type="GO" id="GO:0022857">
    <property type="term" value="F:transmembrane transporter activity"/>
    <property type="evidence" value="ECO:0007669"/>
    <property type="project" value="InterPro"/>
</dbReference>
<protein>
    <recommendedName>
        <fullName evidence="8">Major facilitator superfamily (MFS) profile domain-containing protein</fullName>
    </recommendedName>
</protein>
<dbReference type="InterPro" id="IPR036259">
    <property type="entry name" value="MFS_trans_sf"/>
</dbReference>
<keyword evidence="4 7" id="KW-0812">Transmembrane</keyword>
<dbReference type="PANTHER" id="PTHR42718">
    <property type="entry name" value="MAJOR FACILITATOR SUPERFAMILY MULTIDRUG TRANSPORTER MFSC"/>
    <property type="match status" value="1"/>
</dbReference>
<dbReference type="InterPro" id="IPR020846">
    <property type="entry name" value="MFS_dom"/>
</dbReference>
<evidence type="ECO:0000313" key="9">
    <source>
        <dbReference type="EMBL" id="KRM00827.1"/>
    </source>
</evidence>
<feature type="transmembrane region" description="Helical" evidence="7">
    <location>
        <begin position="196"/>
        <end position="217"/>
    </location>
</feature>
<dbReference type="Gene3D" id="1.20.1250.20">
    <property type="entry name" value="MFS general substrate transporter like domains"/>
    <property type="match status" value="1"/>
</dbReference>
<keyword evidence="10" id="KW-1185">Reference proteome</keyword>
<evidence type="ECO:0000256" key="2">
    <source>
        <dbReference type="ARBA" id="ARBA00022448"/>
    </source>
</evidence>
<proteinExistence type="predicted"/>
<evidence type="ECO:0000256" key="1">
    <source>
        <dbReference type="ARBA" id="ARBA00004651"/>
    </source>
</evidence>
<dbReference type="EMBL" id="AZFN01000024">
    <property type="protein sequence ID" value="KRM00827.1"/>
    <property type="molecule type" value="Genomic_DNA"/>
</dbReference>
<keyword evidence="3" id="KW-1003">Cell membrane</keyword>
<feature type="transmembrane region" description="Helical" evidence="7">
    <location>
        <begin position="223"/>
        <end position="242"/>
    </location>
</feature>
<comment type="subcellular location">
    <subcellularLocation>
        <location evidence="1">Cell membrane</location>
        <topology evidence="1">Multi-pass membrane protein</topology>
    </subcellularLocation>
</comment>
<evidence type="ECO:0000259" key="8">
    <source>
        <dbReference type="PROSITE" id="PS50850"/>
    </source>
</evidence>
<feature type="domain" description="Major facilitator superfamily (MFS) profile" evidence="8">
    <location>
        <begin position="10"/>
        <end position="449"/>
    </location>
</feature>
<keyword evidence="5 7" id="KW-1133">Transmembrane helix</keyword>
<organism evidence="9 10">
    <name type="scientific">Limosilactobacillus gastricus DSM 16045</name>
    <dbReference type="NCBI Taxonomy" id="1423749"/>
    <lineage>
        <taxon>Bacteria</taxon>
        <taxon>Bacillati</taxon>
        <taxon>Bacillota</taxon>
        <taxon>Bacilli</taxon>
        <taxon>Lactobacillales</taxon>
        <taxon>Lactobacillaceae</taxon>
        <taxon>Limosilactobacillus</taxon>
    </lineage>
</organism>
<sequence length="450" mass="48019">MNIRTKDNLVVIVAGIGMLLSTLDTGIINVALPFFKSYFETTADIAAIAVTGYTISLAVFILPFGLLSDKFGKLSFSYIGLIIFGLSSLLCGLSANIQMLIMFRIFQGIGAAALQATSASLITTLVSAEKSSSAIGVLGIMIGVGPVLGPSLGGLLLSLNSWRGIFWLNIPFVLLGLICNHKLITEISENKYAKHIDYPGSLTNGLFVILLISGLSLLSSHSIIGIALIIASLIAVIILFKVERNKETPVVNVINLIQNKSLLVYLYETIAFGFASAIIFLMPPYLFETVFKLNSGLTGILVLGAPIGLVLFSRISSAHNNGLKDNSFSKVGLSIILCSLLLLSLYQTSLPYILVTICLFIYGVGGGYFQPANISVIMKTTDITSQGSIGSLQRMVQNVAIAMGTATGSVFLNMWSHELVTAIKLGWITAGCLIIIAIALDFALSKNSFK</sequence>
<evidence type="ECO:0000256" key="3">
    <source>
        <dbReference type="ARBA" id="ARBA00022475"/>
    </source>
</evidence>
<evidence type="ECO:0000313" key="10">
    <source>
        <dbReference type="Proteomes" id="UP000051739"/>
    </source>
</evidence>
<feature type="transmembrane region" description="Helical" evidence="7">
    <location>
        <begin position="327"/>
        <end position="346"/>
    </location>
</feature>
<dbReference type="PANTHER" id="PTHR42718:SF46">
    <property type="entry name" value="BLR6921 PROTEIN"/>
    <property type="match status" value="1"/>
</dbReference>
<dbReference type="Proteomes" id="UP000051739">
    <property type="component" value="Unassembled WGS sequence"/>
</dbReference>
<dbReference type="RefSeq" id="WP_056937847.1">
    <property type="nucleotide sequence ID" value="NZ_AZFN01000024.1"/>
</dbReference>
<feature type="transmembrane region" description="Helical" evidence="7">
    <location>
        <begin position="101"/>
        <end position="122"/>
    </location>
</feature>
<evidence type="ECO:0000256" key="4">
    <source>
        <dbReference type="ARBA" id="ARBA00022692"/>
    </source>
</evidence>
<keyword evidence="6 7" id="KW-0472">Membrane</keyword>
<feature type="transmembrane region" description="Helical" evidence="7">
    <location>
        <begin position="9"/>
        <end position="33"/>
    </location>
</feature>
<feature type="transmembrane region" description="Helical" evidence="7">
    <location>
        <begin position="45"/>
        <end position="67"/>
    </location>
</feature>
<evidence type="ECO:0000256" key="7">
    <source>
        <dbReference type="SAM" id="Phobius"/>
    </source>
</evidence>
<dbReference type="AlphaFoldDB" id="A0A0R1VA31"/>
<feature type="transmembrane region" description="Helical" evidence="7">
    <location>
        <begin position="422"/>
        <end position="444"/>
    </location>
</feature>
<feature type="transmembrane region" description="Helical" evidence="7">
    <location>
        <begin position="134"/>
        <end position="159"/>
    </location>
</feature>
<feature type="transmembrane region" description="Helical" evidence="7">
    <location>
        <begin position="74"/>
        <end position="95"/>
    </location>
</feature>
<comment type="caution">
    <text evidence="9">The sequence shown here is derived from an EMBL/GenBank/DDBJ whole genome shotgun (WGS) entry which is preliminary data.</text>
</comment>
<dbReference type="InterPro" id="IPR011701">
    <property type="entry name" value="MFS"/>
</dbReference>
<reference evidence="9 10" key="1">
    <citation type="journal article" date="2015" name="Genome Announc.">
        <title>Expanding the biotechnology potential of lactobacilli through comparative genomics of 213 strains and associated genera.</title>
        <authorList>
            <person name="Sun Z."/>
            <person name="Harris H.M."/>
            <person name="McCann A."/>
            <person name="Guo C."/>
            <person name="Argimon S."/>
            <person name="Zhang W."/>
            <person name="Yang X."/>
            <person name="Jeffery I.B."/>
            <person name="Cooney J.C."/>
            <person name="Kagawa T.F."/>
            <person name="Liu W."/>
            <person name="Song Y."/>
            <person name="Salvetti E."/>
            <person name="Wrobel A."/>
            <person name="Rasinkangas P."/>
            <person name="Parkhill J."/>
            <person name="Rea M.C."/>
            <person name="O'Sullivan O."/>
            <person name="Ritari J."/>
            <person name="Douillard F.P."/>
            <person name="Paul Ross R."/>
            <person name="Yang R."/>
            <person name="Briner A.E."/>
            <person name="Felis G.E."/>
            <person name="de Vos W.M."/>
            <person name="Barrangou R."/>
            <person name="Klaenhammer T.R."/>
            <person name="Caufield P.W."/>
            <person name="Cui Y."/>
            <person name="Zhang H."/>
            <person name="O'Toole P.W."/>
        </authorList>
    </citation>
    <scope>NUCLEOTIDE SEQUENCE [LARGE SCALE GENOMIC DNA]</scope>
    <source>
        <strain evidence="9 10">DSM 16045</strain>
    </source>
</reference>
<keyword evidence="2" id="KW-0813">Transport</keyword>
<evidence type="ECO:0000256" key="6">
    <source>
        <dbReference type="ARBA" id="ARBA00023136"/>
    </source>
</evidence>